<evidence type="ECO:0000256" key="8">
    <source>
        <dbReference type="SAM" id="Phobius"/>
    </source>
</evidence>
<dbReference type="AlphaFoldDB" id="A0A4R1N9C7"/>
<comment type="subcellular location">
    <subcellularLocation>
        <location evidence="1">Cell membrane</location>
        <topology evidence="1">Multi-pass membrane protein</topology>
    </subcellularLocation>
</comment>
<feature type="transmembrane region" description="Helical" evidence="8">
    <location>
        <begin position="353"/>
        <end position="372"/>
    </location>
</feature>
<dbReference type="InterPro" id="IPR011701">
    <property type="entry name" value="MFS"/>
</dbReference>
<dbReference type="PROSITE" id="PS50850">
    <property type="entry name" value="MFS"/>
    <property type="match status" value="1"/>
</dbReference>
<evidence type="ECO:0000256" key="5">
    <source>
        <dbReference type="ARBA" id="ARBA00022989"/>
    </source>
</evidence>
<feature type="transmembrane region" description="Helical" evidence="8">
    <location>
        <begin position="164"/>
        <end position="185"/>
    </location>
</feature>
<organism evidence="10 11">
    <name type="scientific">Sodalis ligni</name>
    <dbReference type="NCBI Taxonomy" id="2697027"/>
    <lineage>
        <taxon>Bacteria</taxon>
        <taxon>Pseudomonadati</taxon>
        <taxon>Pseudomonadota</taxon>
        <taxon>Gammaproteobacteria</taxon>
        <taxon>Enterobacterales</taxon>
        <taxon>Bruguierivoracaceae</taxon>
        <taxon>Sodalis</taxon>
    </lineage>
</organism>
<feature type="transmembrane region" description="Helical" evidence="8">
    <location>
        <begin position="107"/>
        <end position="128"/>
    </location>
</feature>
<protein>
    <submittedName>
        <fullName evidence="10">EmrB/QacA subfamily drug resistance transporter</fullName>
    </submittedName>
</protein>
<dbReference type="GO" id="GO:0005886">
    <property type="term" value="C:plasma membrane"/>
    <property type="evidence" value="ECO:0007669"/>
    <property type="project" value="UniProtKB-SubCell"/>
</dbReference>
<evidence type="ECO:0000313" key="11">
    <source>
        <dbReference type="Proteomes" id="UP000294555"/>
    </source>
</evidence>
<dbReference type="EMBL" id="SJOI01000001">
    <property type="protein sequence ID" value="TCL03277.1"/>
    <property type="molecule type" value="Genomic_DNA"/>
</dbReference>
<feature type="transmembrane region" description="Helical" evidence="8">
    <location>
        <begin position="291"/>
        <end position="309"/>
    </location>
</feature>
<comment type="caution">
    <text evidence="10">The sequence shown here is derived from an EMBL/GenBank/DDBJ whole genome shotgun (WGS) entry which is preliminary data.</text>
</comment>
<feature type="transmembrane region" description="Helical" evidence="8">
    <location>
        <begin position="487"/>
        <end position="514"/>
    </location>
</feature>
<feature type="transmembrane region" description="Helical" evidence="8">
    <location>
        <begin position="321"/>
        <end position="341"/>
    </location>
</feature>
<keyword evidence="6 8" id="KW-0472">Membrane</keyword>
<keyword evidence="2" id="KW-0813">Transport</keyword>
<feature type="compositionally biased region" description="Polar residues" evidence="7">
    <location>
        <begin position="1"/>
        <end position="18"/>
    </location>
</feature>
<evidence type="ECO:0000256" key="3">
    <source>
        <dbReference type="ARBA" id="ARBA00022475"/>
    </source>
</evidence>
<dbReference type="CDD" id="cd17321">
    <property type="entry name" value="MFS_MMR_MDR_like"/>
    <property type="match status" value="1"/>
</dbReference>
<dbReference type="PANTHER" id="PTHR42718:SF46">
    <property type="entry name" value="BLR6921 PROTEIN"/>
    <property type="match status" value="1"/>
</dbReference>
<sequence length="523" mass="53762">MHTTNQGASVMRNPSTPDITEADALPASPEPVARRKAFLAVMVGCAALVFGLGASLNLAIGRIATSPLHPSATAVLWIVDTYLVVFGCLLIPAGAIGDRYGRKQTMLAGLALLAFGSLLSAAAAGVPALLVGRAAAGAGAALILPNSLALLVQVYPPHQKSHAIAMWTAMTGLGGALGNILGGLVLQFAQWQAIFTVAVPLALAGLVLTAWLAPRLAGHEHPLDLIGAAILMLGIFSLLTGLIEGQELGWLSAKVIGAFCLSGLFLAIFVWMEAKRKHPLLDPGIFRARGLCAGMLGMAVSFIGMYSMFYLNGQYLMSIKGYPPALAGLAILPLVAVVFWVSPRSIRLAQRIGPRPVVAAGLVALVAGLGLLRHCGTDSPYWFFALSIGVVGMGSGLSNPLLSSAIIGSLPPRQAGVGAGINSFTREIGGALGIALFGSLLATTFPSRLPPALAQAPGATTQSIGAALAYARSTPGLSSQIPAVRQAFVAATAQSLLLVMLVLAVAVILVTLWYPASAKATEK</sequence>
<name>A0A4R1N9C7_9GAMM</name>
<dbReference type="InterPro" id="IPR036259">
    <property type="entry name" value="MFS_trans_sf"/>
</dbReference>
<dbReference type="PANTHER" id="PTHR42718">
    <property type="entry name" value="MAJOR FACILITATOR SUPERFAMILY MULTIDRUG TRANSPORTER MFSC"/>
    <property type="match status" value="1"/>
</dbReference>
<proteinExistence type="predicted"/>
<keyword evidence="3" id="KW-1003">Cell membrane</keyword>
<accession>A0A4R1N9C7</accession>
<feature type="transmembrane region" description="Helical" evidence="8">
    <location>
        <begin position="191"/>
        <end position="213"/>
    </location>
</feature>
<dbReference type="Gene3D" id="1.20.1250.20">
    <property type="entry name" value="MFS general substrate transporter like domains"/>
    <property type="match status" value="1"/>
</dbReference>
<feature type="transmembrane region" description="Helical" evidence="8">
    <location>
        <begin position="249"/>
        <end position="271"/>
    </location>
</feature>
<feature type="domain" description="Major facilitator superfamily (MFS) profile" evidence="9">
    <location>
        <begin position="39"/>
        <end position="518"/>
    </location>
</feature>
<evidence type="ECO:0000256" key="7">
    <source>
        <dbReference type="SAM" id="MobiDB-lite"/>
    </source>
</evidence>
<reference evidence="10 11" key="1">
    <citation type="submission" date="2019-02" db="EMBL/GenBank/DDBJ databases">
        <title>Investigation of anaerobic lignin degradation for improved lignocellulosic biofuels.</title>
        <authorList>
            <person name="Deangelis K."/>
        </authorList>
    </citation>
    <scope>NUCLEOTIDE SEQUENCE [LARGE SCALE GENOMIC DNA]</scope>
    <source>
        <strain evidence="10 11">159R</strain>
    </source>
</reference>
<dbReference type="GO" id="GO:0022857">
    <property type="term" value="F:transmembrane transporter activity"/>
    <property type="evidence" value="ECO:0007669"/>
    <property type="project" value="InterPro"/>
</dbReference>
<dbReference type="InterPro" id="IPR020846">
    <property type="entry name" value="MFS_dom"/>
</dbReference>
<evidence type="ECO:0000256" key="2">
    <source>
        <dbReference type="ARBA" id="ARBA00022448"/>
    </source>
</evidence>
<dbReference type="RefSeq" id="WP_207917783.1">
    <property type="nucleotide sequence ID" value="NZ_SJOI01000001.1"/>
</dbReference>
<evidence type="ECO:0000256" key="6">
    <source>
        <dbReference type="ARBA" id="ARBA00023136"/>
    </source>
</evidence>
<evidence type="ECO:0000259" key="9">
    <source>
        <dbReference type="PROSITE" id="PS50850"/>
    </source>
</evidence>
<evidence type="ECO:0000256" key="4">
    <source>
        <dbReference type="ARBA" id="ARBA00022692"/>
    </source>
</evidence>
<feature type="transmembrane region" description="Helical" evidence="8">
    <location>
        <begin position="134"/>
        <end position="152"/>
    </location>
</feature>
<feature type="transmembrane region" description="Helical" evidence="8">
    <location>
        <begin position="384"/>
        <end position="407"/>
    </location>
</feature>
<dbReference type="Pfam" id="PF07690">
    <property type="entry name" value="MFS_1"/>
    <property type="match status" value="1"/>
</dbReference>
<keyword evidence="5 8" id="KW-1133">Transmembrane helix</keyword>
<feature type="region of interest" description="Disordered" evidence="7">
    <location>
        <begin position="1"/>
        <end position="26"/>
    </location>
</feature>
<evidence type="ECO:0000313" key="10">
    <source>
        <dbReference type="EMBL" id="TCL03277.1"/>
    </source>
</evidence>
<keyword evidence="4 8" id="KW-0812">Transmembrane</keyword>
<feature type="transmembrane region" description="Helical" evidence="8">
    <location>
        <begin position="37"/>
        <end position="60"/>
    </location>
</feature>
<keyword evidence="11" id="KW-1185">Reference proteome</keyword>
<gene>
    <name evidence="10" type="ORF">EZJ58_1338</name>
</gene>
<evidence type="ECO:0000256" key="1">
    <source>
        <dbReference type="ARBA" id="ARBA00004651"/>
    </source>
</evidence>
<feature type="transmembrane region" description="Helical" evidence="8">
    <location>
        <begin position="72"/>
        <end position="95"/>
    </location>
</feature>
<dbReference type="SUPFAM" id="SSF103473">
    <property type="entry name" value="MFS general substrate transporter"/>
    <property type="match status" value="1"/>
</dbReference>
<feature type="transmembrane region" description="Helical" evidence="8">
    <location>
        <begin position="225"/>
        <end position="243"/>
    </location>
</feature>
<dbReference type="Proteomes" id="UP000294555">
    <property type="component" value="Unassembled WGS sequence"/>
</dbReference>
<dbReference type="PRINTS" id="PR01036">
    <property type="entry name" value="TCRTETB"/>
</dbReference>